<keyword evidence="1" id="KW-0479">Metal-binding</keyword>
<dbReference type="SUPFAM" id="SSF57716">
    <property type="entry name" value="Glucocorticoid receptor-like (DNA-binding domain)"/>
    <property type="match status" value="1"/>
</dbReference>
<dbReference type="GO" id="GO:0008270">
    <property type="term" value="F:zinc ion binding"/>
    <property type="evidence" value="ECO:0007669"/>
    <property type="project" value="UniProtKB-KW"/>
</dbReference>
<comment type="caution">
    <text evidence="8">The sequence shown here is derived from an EMBL/GenBank/DDBJ whole genome shotgun (WGS) entry which is preliminary data.</text>
</comment>
<evidence type="ECO:0000256" key="1">
    <source>
        <dbReference type="ARBA" id="ARBA00022723"/>
    </source>
</evidence>
<reference evidence="8 9" key="1">
    <citation type="journal article" date="2018" name="Nat. Ecol. Evol.">
        <title>Genomic signatures of mitonuclear coevolution across populations of Tigriopus californicus.</title>
        <authorList>
            <person name="Barreto F.S."/>
            <person name="Watson E.T."/>
            <person name="Lima T.G."/>
            <person name="Willett C.S."/>
            <person name="Edmands S."/>
            <person name="Li W."/>
            <person name="Burton R.S."/>
        </authorList>
    </citation>
    <scope>NUCLEOTIDE SEQUENCE [LARGE SCALE GENOMIC DNA]</scope>
    <source>
        <strain evidence="8 9">San Diego</strain>
    </source>
</reference>
<keyword evidence="3" id="KW-0862">Zinc</keyword>
<sequence>MVNWCAVPFCRNQASIGFPKDPLLRKAWCIAIRRVHPIRKTLWKPSYHHKICRSHFLPTDFNASKRFQSGISTHSECWRLKPEAIPSIFRFPTKSTSTEVRSKAAKASRTQRSLQPGQSRLLGPPNNTKSADNQHDALGWDHNYSHFLDEPIQHDPCGEGLDVIDPLGDPKITTAGQISPEPHEEEAQTLWPSPMDPLLVLLPSAEATTPGPDLCLNAPINVSCETGVKSEPESWTVEEKPHDPIEIQELPIQGRRFGIDEMRSKPSTLLYYSGFQSYDLFCQFIAQLGPDLNHLRHPLVKLSIQDEFLLTVMKLRQNKDYFELAVFFDIDESVAEEIFHTWLGFMFKELQKEDTWQGVKAVIPRRESSLTIKDEANSKPRAKTMNNPSNPTLKVMLGINSEGLVTHTSGIQNGFESDHQLMDRVDSRCPSNIVEKSYNITGDKLISVKYCLGEKEGKIHPPVLFKNFPKRNFRLNKDSRRVVIGLDRTNKDRQRKNSLQKHIDKVTDLSKAFKILSQGLKSFSLENG</sequence>
<dbReference type="OMA" id="CNFRANI"/>
<evidence type="ECO:0000313" key="9">
    <source>
        <dbReference type="Proteomes" id="UP000318571"/>
    </source>
</evidence>
<dbReference type="Pfam" id="PF05485">
    <property type="entry name" value="THAP"/>
    <property type="match status" value="1"/>
</dbReference>
<evidence type="ECO:0000256" key="6">
    <source>
        <dbReference type="SAM" id="MobiDB-lite"/>
    </source>
</evidence>
<dbReference type="AlphaFoldDB" id="A0A553P3E5"/>
<feature type="region of interest" description="Disordered" evidence="6">
    <location>
        <begin position="99"/>
        <end position="136"/>
    </location>
</feature>
<evidence type="ECO:0000259" key="7">
    <source>
        <dbReference type="PROSITE" id="PS50950"/>
    </source>
</evidence>
<evidence type="ECO:0000313" key="8">
    <source>
        <dbReference type="EMBL" id="TRY72160.1"/>
    </source>
</evidence>
<evidence type="ECO:0000256" key="5">
    <source>
        <dbReference type="PROSITE-ProRule" id="PRU00309"/>
    </source>
</evidence>
<dbReference type="InterPro" id="IPR006612">
    <property type="entry name" value="THAP_Znf"/>
</dbReference>
<feature type="non-terminal residue" evidence="8">
    <location>
        <position position="528"/>
    </location>
</feature>
<dbReference type="SMART" id="SM00692">
    <property type="entry name" value="DM3"/>
    <property type="match status" value="1"/>
</dbReference>
<dbReference type="PROSITE" id="PS50950">
    <property type="entry name" value="ZF_THAP"/>
    <property type="match status" value="1"/>
</dbReference>
<protein>
    <recommendedName>
        <fullName evidence="7">THAP-type domain-containing protein</fullName>
    </recommendedName>
</protein>
<evidence type="ECO:0000256" key="2">
    <source>
        <dbReference type="ARBA" id="ARBA00022771"/>
    </source>
</evidence>
<dbReference type="Proteomes" id="UP000318571">
    <property type="component" value="Chromosome 7"/>
</dbReference>
<evidence type="ECO:0000256" key="4">
    <source>
        <dbReference type="ARBA" id="ARBA00023125"/>
    </source>
</evidence>
<dbReference type="GO" id="GO:0003677">
    <property type="term" value="F:DNA binding"/>
    <property type="evidence" value="ECO:0007669"/>
    <property type="project" value="UniProtKB-UniRule"/>
</dbReference>
<gene>
    <name evidence="8" type="ORF">TCAL_03945</name>
</gene>
<dbReference type="EMBL" id="VCGU01000008">
    <property type="protein sequence ID" value="TRY72160.1"/>
    <property type="molecule type" value="Genomic_DNA"/>
</dbReference>
<dbReference type="PANTHER" id="PTHR23080">
    <property type="entry name" value="THAP DOMAIN PROTEIN"/>
    <property type="match status" value="1"/>
</dbReference>
<feature type="compositionally biased region" description="Polar residues" evidence="6">
    <location>
        <begin position="108"/>
        <end position="118"/>
    </location>
</feature>
<dbReference type="Pfam" id="PF13613">
    <property type="entry name" value="HTH_Tnp_4"/>
    <property type="match status" value="1"/>
</dbReference>
<name>A0A553P3E5_TIGCA</name>
<feature type="domain" description="THAP-type" evidence="7">
    <location>
        <begin position="1"/>
        <end position="89"/>
    </location>
</feature>
<evidence type="ECO:0000256" key="3">
    <source>
        <dbReference type="ARBA" id="ARBA00022833"/>
    </source>
</evidence>
<organism evidence="8 9">
    <name type="scientific">Tigriopus californicus</name>
    <name type="common">Marine copepod</name>
    <dbReference type="NCBI Taxonomy" id="6832"/>
    <lineage>
        <taxon>Eukaryota</taxon>
        <taxon>Metazoa</taxon>
        <taxon>Ecdysozoa</taxon>
        <taxon>Arthropoda</taxon>
        <taxon>Crustacea</taxon>
        <taxon>Multicrustacea</taxon>
        <taxon>Hexanauplia</taxon>
        <taxon>Copepoda</taxon>
        <taxon>Harpacticoida</taxon>
        <taxon>Harpacticidae</taxon>
        <taxon>Tigriopus</taxon>
    </lineage>
</organism>
<keyword evidence="2 5" id="KW-0863">Zinc-finger</keyword>
<dbReference type="SMART" id="SM00980">
    <property type="entry name" value="THAP"/>
    <property type="match status" value="1"/>
</dbReference>
<keyword evidence="9" id="KW-1185">Reference proteome</keyword>
<keyword evidence="4 5" id="KW-0238">DNA-binding</keyword>
<accession>A0A553P3E5</accession>
<dbReference type="InterPro" id="IPR027805">
    <property type="entry name" value="Transposase_HTH_dom"/>
</dbReference>
<proteinExistence type="predicted"/>